<dbReference type="Proteomes" id="UP000049983">
    <property type="component" value="Unassembled WGS sequence"/>
</dbReference>
<evidence type="ECO:0008006" key="3">
    <source>
        <dbReference type="Google" id="ProtNLM"/>
    </source>
</evidence>
<dbReference type="RefSeq" id="WP_055115893.1">
    <property type="nucleotide sequence ID" value="NZ_CXWA01000003.1"/>
</dbReference>
<evidence type="ECO:0000313" key="2">
    <source>
        <dbReference type="Proteomes" id="UP000049983"/>
    </source>
</evidence>
<dbReference type="Gene3D" id="3.40.50.300">
    <property type="entry name" value="P-loop containing nucleotide triphosphate hydrolases"/>
    <property type="match status" value="1"/>
</dbReference>
<keyword evidence="2" id="KW-1185">Reference proteome</keyword>
<accession>A0A0M6ZNC4</accession>
<dbReference type="Pfam" id="PF13671">
    <property type="entry name" value="AAA_33"/>
    <property type="match status" value="1"/>
</dbReference>
<proteinExistence type="predicted"/>
<dbReference type="InterPro" id="IPR027417">
    <property type="entry name" value="P-loop_NTPase"/>
</dbReference>
<reference evidence="2" key="1">
    <citation type="submission" date="2015-07" db="EMBL/GenBank/DDBJ databases">
        <authorList>
            <person name="Rodrigo-Torres Lidia"/>
            <person name="Arahal R.David."/>
        </authorList>
    </citation>
    <scope>NUCLEOTIDE SEQUENCE [LARGE SCALE GENOMIC DNA]</scope>
    <source>
        <strain evidence="2">CECT 5096</strain>
    </source>
</reference>
<organism evidence="1 2">
    <name type="scientific">Roseibium album</name>
    <dbReference type="NCBI Taxonomy" id="311410"/>
    <lineage>
        <taxon>Bacteria</taxon>
        <taxon>Pseudomonadati</taxon>
        <taxon>Pseudomonadota</taxon>
        <taxon>Alphaproteobacteria</taxon>
        <taxon>Hyphomicrobiales</taxon>
        <taxon>Stappiaceae</taxon>
        <taxon>Roseibium</taxon>
    </lineage>
</organism>
<name>A0A0M6ZNC4_9HYPH</name>
<dbReference type="OrthoDB" id="531205at2"/>
<dbReference type="SUPFAM" id="SSF52540">
    <property type="entry name" value="P-loop containing nucleoside triphosphate hydrolases"/>
    <property type="match status" value="1"/>
</dbReference>
<protein>
    <recommendedName>
        <fullName evidence="3">Kinase</fullName>
    </recommendedName>
</protein>
<gene>
    <name evidence="1" type="ORF">LA5096_00117</name>
</gene>
<dbReference type="STRING" id="311410.LA5095_02748"/>
<dbReference type="EMBL" id="CXWC01000001">
    <property type="protein sequence ID" value="CTQ63722.1"/>
    <property type="molecule type" value="Genomic_DNA"/>
</dbReference>
<dbReference type="AlphaFoldDB" id="A0A0M6ZNC4"/>
<dbReference type="GeneID" id="97667590"/>
<evidence type="ECO:0000313" key="1">
    <source>
        <dbReference type="EMBL" id="CTQ63722.1"/>
    </source>
</evidence>
<sequence>MRNETTLHLICGKVASGKSTLARSLAENPDTILLQEDVWLSGLYADQLKTLSDYVRYSETLRNTLEPHIVDLLRAGLSVVLDFPANTLEYRRWMRRLFETAGCSHQLHLIDVADDICKQRLRVRNASGTHEFQVSDDQFDRITSHFQRPSDVEGFNIVVHGSER</sequence>